<dbReference type="Pfam" id="PF03734">
    <property type="entry name" value="YkuD"/>
    <property type="match status" value="1"/>
</dbReference>
<dbReference type="Proteomes" id="UP001290455">
    <property type="component" value="Unassembled WGS sequence"/>
</dbReference>
<dbReference type="InterPro" id="IPR005490">
    <property type="entry name" value="LD_TPept_cat_dom"/>
</dbReference>
<dbReference type="SMART" id="SM00257">
    <property type="entry name" value="LysM"/>
    <property type="match status" value="1"/>
</dbReference>
<organism evidence="12 13">
    <name type="scientific">Robertmurraya mangrovi</name>
    <dbReference type="NCBI Taxonomy" id="3098077"/>
    <lineage>
        <taxon>Bacteria</taxon>
        <taxon>Bacillati</taxon>
        <taxon>Bacillota</taxon>
        <taxon>Bacilli</taxon>
        <taxon>Bacillales</taxon>
        <taxon>Bacillaceae</taxon>
        <taxon>Robertmurraya</taxon>
    </lineage>
</organism>
<accession>A0ABU5ITV4</accession>
<gene>
    <name evidence="12" type="ORF">SM124_02390</name>
</gene>
<evidence type="ECO:0000256" key="4">
    <source>
        <dbReference type="ARBA" id="ARBA00022679"/>
    </source>
</evidence>
<dbReference type="SUPFAM" id="SSF141523">
    <property type="entry name" value="L,D-transpeptidase catalytic domain-like"/>
    <property type="match status" value="1"/>
</dbReference>
<feature type="domain" description="L,D-TPase catalytic" evidence="11">
    <location>
        <begin position="58"/>
        <end position="165"/>
    </location>
</feature>
<evidence type="ECO:0000256" key="2">
    <source>
        <dbReference type="ARBA" id="ARBA00005992"/>
    </source>
</evidence>
<keyword evidence="5" id="KW-0378">Hydrolase</keyword>
<dbReference type="CDD" id="cd00118">
    <property type="entry name" value="LysM"/>
    <property type="match status" value="1"/>
</dbReference>
<evidence type="ECO:0000256" key="1">
    <source>
        <dbReference type="ARBA" id="ARBA00004752"/>
    </source>
</evidence>
<keyword evidence="13" id="KW-1185">Reference proteome</keyword>
<dbReference type="Pfam" id="PF01476">
    <property type="entry name" value="LysM"/>
    <property type="match status" value="1"/>
</dbReference>
<dbReference type="PANTHER" id="PTHR30582">
    <property type="entry name" value="L,D-TRANSPEPTIDASE"/>
    <property type="match status" value="1"/>
</dbReference>
<comment type="similarity">
    <text evidence="2">Belongs to the YkuD family.</text>
</comment>
<keyword evidence="4" id="KW-0808">Transferase</keyword>
<dbReference type="InterPro" id="IPR050979">
    <property type="entry name" value="LD-transpeptidase"/>
</dbReference>
<dbReference type="InterPro" id="IPR036779">
    <property type="entry name" value="LysM_dom_sf"/>
</dbReference>
<comment type="caution">
    <text evidence="12">The sequence shown here is derived from an EMBL/GenBank/DDBJ whole genome shotgun (WGS) entry which is preliminary data.</text>
</comment>
<feature type="active site" description="Nucleophile" evidence="9">
    <location>
        <position position="141"/>
    </location>
</feature>
<keyword evidence="8 9" id="KW-0961">Cell wall biogenesis/degradation</keyword>
<keyword evidence="3" id="KW-0328">Glycosyltransferase</keyword>
<feature type="active site" description="Proton donor/acceptor" evidence="9">
    <location>
        <position position="125"/>
    </location>
</feature>
<evidence type="ECO:0000313" key="12">
    <source>
        <dbReference type="EMBL" id="MDZ5470590.1"/>
    </source>
</evidence>
<dbReference type="PANTHER" id="PTHR30582:SF24">
    <property type="entry name" value="L,D-TRANSPEPTIDASE ERFK_SRFK-RELATED"/>
    <property type="match status" value="1"/>
</dbReference>
<evidence type="ECO:0000256" key="5">
    <source>
        <dbReference type="ARBA" id="ARBA00022801"/>
    </source>
</evidence>
<dbReference type="Gene3D" id="2.40.440.10">
    <property type="entry name" value="L,D-transpeptidase catalytic domain-like"/>
    <property type="match status" value="1"/>
</dbReference>
<reference evidence="12 13" key="1">
    <citation type="submission" date="2023-11" db="EMBL/GenBank/DDBJ databases">
        <title>Bacillus jintuensis, isolated from a mudflat on the Beibu Gulf coast.</title>
        <authorList>
            <person name="Li M."/>
        </authorList>
    </citation>
    <scope>NUCLEOTIDE SEQUENCE [LARGE SCALE GENOMIC DNA]</scope>
    <source>
        <strain evidence="12 13">31A1R</strain>
    </source>
</reference>
<evidence type="ECO:0000256" key="9">
    <source>
        <dbReference type="PROSITE-ProRule" id="PRU01373"/>
    </source>
</evidence>
<sequence length="166" mass="18234">MLYHKVKPGETLATIAVNYRRTLQEILKANPNIINPNIIVPNQLILIPGLPDPNSIPYRIDVSVDSKLLTLYRNNTMIKKYPIATGKMLTATPVGEYVIVNRAPNPGGPYGAMWLTLSKAGYGIHGTNNPSSIGKSVSKGCIRMYNKDVLELSSIVPNGTRVIIHR</sequence>
<evidence type="ECO:0000256" key="3">
    <source>
        <dbReference type="ARBA" id="ARBA00022676"/>
    </source>
</evidence>
<keyword evidence="6 9" id="KW-0133">Cell shape</keyword>
<protein>
    <submittedName>
        <fullName evidence="12">L,D-transpeptidase family protein</fullName>
    </submittedName>
</protein>
<evidence type="ECO:0000256" key="7">
    <source>
        <dbReference type="ARBA" id="ARBA00022984"/>
    </source>
</evidence>
<dbReference type="CDD" id="cd16913">
    <property type="entry name" value="YkuD_like"/>
    <property type="match status" value="1"/>
</dbReference>
<evidence type="ECO:0000259" key="11">
    <source>
        <dbReference type="PROSITE" id="PS52029"/>
    </source>
</evidence>
<keyword evidence="7 9" id="KW-0573">Peptidoglycan synthesis</keyword>
<evidence type="ECO:0000256" key="6">
    <source>
        <dbReference type="ARBA" id="ARBA00022960"/>
    </source>
</evidence>
<evidence type="ECO:0000259" key="10">
    <source>
        <dbReference type="PROSITE" id="PS51782"/>
    </source>
</evidence>
<comment type="pathway">
    <text evidence="1 9">Cell wall biogenesis; peptidoglycan biosynthesis.</text>
</comment>
<dbReference type="PROSITE" id="PS51782">
    <property type="entry name" value="LYSM"/>
    <property type="match status" value="1"/>
</dbReference>
<dbReference type="PROSITE" id="PS52029">
    <property type="entry name" value="LD_TPASE"/>
    <property type="match status" value="1"/>
</dbReference>
<dbReference type="InterPro" id="IPR018392">
    <property type="entry name" value="LysM"/>
</dbReference>
<dbReference type="EMBL" id="JAXOFX010000001">
    <property type="protein sequence ID" value="MDZ5470590.1"/>
    <property type="molecule type" value="Genomic_DNA"/>
</dbReference>
<name>A0ABU5ITV4_9BACI</name>
<dbReference type="Gene3D" id="3.10.350.10">
    <property type="entry name" value="LysM domain"/>
    <property type="match status" value="1"/>
</dbReference>
<evidence type="ECO:0000256" key="8">
    <source>
        <dbReference type="ARBA" id="ARBA00023316"/>
    </source>
</evidence>
<dbReference type="InterPro" id="IPR038063">
    <property type="entry name" value="Transpep_catalytic_dom"/>
</dbReference>
<evidence type="ECO:0000313" key="13">
    <source>
        <dbReference type="Proteomes" id="UP001290455"/>
    </source>
</evidence>
<dbReference type="SUPFAM" id="SSF54106">
    <property type="entry name" value="LysM domain"/>
    <property type="match status" value="1"/>
</dbReference>
<feature type="domain" description="LysM" evidence="10">
    <location>
        <begin position="2"/>
        <end position="47"/>
    </location>
</feature>
<proteinExistence type="inferred from homology"/>